<protein>
    <recommendedName>
        <fullName evidence="4">DNA-binding protein HU</fullName>
    </recommendedName>
</protein>
<dbReference type="AlphaFoldDB" id="A0A2N0Z1M5"/>
<keyword evidence="1" id="KW-0472">Membrane</keyword>
<name>A0A2N0Z1M5_9BACI</name>
<dbReference type="Pfam" id="PF00216">
    <property type="entry name" value="Bac_DNA_binding"/>
    <property type="match status" value="1"/>
</dbReference>
<keyword evidence="3" id="KW-1185">Reference proteome</keyword>
<feature type="transmembrane region" description="Helical" evidence="1">
    <location>
        <begin position="55"/>
        <end position="73"/>
    </location>
</feature>
<evidence type="ECO:0000256" key="1">
    <source>
        <dbReference type="SAM" id="Phobius"/>
    </source>
</evidence>
<keyword evidence="1" id="KW-0812">Transmembrane</keyword>
<organism evidence="2 3">
    <name type="scientific">Niallia nealsonii</name>
    <dbReference type="NCBI Taxonomy" id="115979"/>
    <lineage>
        <taxon>Bacteria</taxon>
        <taxon>Bacillati</taxon>
        <taxon>Bacillota</taxon>
        <taxon>Bacilli</taxon>
        <taxon>Bacillales</taxon>
        <taxon>Bacillaceae</taxon>
        <taxon>Niallia</taxon>
    </lineage>
</organism>
<evidence type="ECO:0000313" key="2">
    <source>
        <dbReference type="EMBL" id="PKG23416.1"/>
    </source>
</evidence>
<accession>A0A2N0Z1M5</accession>
<dbReference type="GO" id="GO:0003677">
    <property type="term" value="F:DNA binding"/>
    <property type="evidence" value="ECO:0007669"/>
    <property type="project" value="InterPro"/>
</dbReference>
<evidence type="ECO:0008006" key="4">
    <source>
        <dbReference type="Google" id="ProtNLM"/>
    </source>
</evidence>
<keyword evidence="1" id="KW-1133">Transmembrane helix</keyword>
<sequence length="125" mass="14167">MNKAELINAAAEKGKLSKKNVTKAVEAAFDSIVSALKNDDKVQLIGFRNHVDFELAVSFFMLFLIVFFSYNNVTNTKIITERIPQDQPSSIMESSFLRYLGGIIQKHSNDQLFTFSRIEKISRST</sequence>
<dbReference type="SUPFAM" id="SSF47729">
    <property type="entry name" value="IHF-like DNA-binding proteins"/>
    <property type="match status" value="1"/>
</dbReference>
<dbReference type="InterPro" id="IPR010992">
    <property type="entry name" value="IHF-like_DNA-bd_dom_sf"/>
</dbReference>
<proteinExistence type="predicted"/>
<dbReference type="EMBL" id="PISE01000025">
    <property type="protein sequence ID" value="PKG23416.1"/>
    <property type="molecule type" value="Genomic_DNA"/>
</dbReference>
<comment type="caution">
    <text evidence="2">The sequence shown here is derived from an EMBL/GenBank/DDBJ whole genome shotgun (WGS) entry which is preliminary data.</text>
</comment>
<dbReference type="OrthoDB" id="9799835at2"/>
<reference evidence="2 3" key="1">
    <citation type="journal article" date="2003" name="Int. J. Syst. Evol. Microbiol.">
        <title>Bacillus nealsonii sp. nov., isolated from a spacecraft-assembly facility, whose spores are gamma-radiation resistant.</title>
        <authorList>
            <person name="Venkateswaran K."/>
            <person name="Kempf M."/>
            <person name="Chen F."/>
            <person name="Satomi M."/>
            <person name="Nicholson W."/>
            <person name="Kern R."/>
        </authorList>
    </citation>
    <scope>NUCLEOTIDE SEQUENCE [LARGE SCALE GENOMIC DNA]</scope>
    <source>
        <strain evidence="2 3">FO-92</strain>
    </source>
</reference>
<gene>
    <name evidence="2" type="ORF">CWS01_12080</name>
</gene>
<evidence type="ECO:0000313" key="3">
    <source>
        <dbReference type="Proteomes" id="UP000233375"/>
    </source>
</evidence>
<dbReference type="InterPro" id="IPR000119">
    <property type="entry name" value="Hist_DNA-bd"/>
</dbReference>
<dbReference type="Proteomes" id="UP000233375">
    <property type="component" value="Unassembled WGS sequence"/>
</dbReference>
<dbReference type="GO" id="GO:0030527">
    <property type="term" value="F:structural constituent of chromatin"/>
    <property type="evidence" value="ECO:0007669"/>
    <property type="project" value="InterPro"/>
</dbReference>
<dbReference type="Gene3D" id="4.10.520.10">
    <property type="entry name" value="IHF-like DNA-binding proteins"/>
    <property type="match status" value="1"/>
</dbReference>